<reference evidence="2 3" key="1">
    <citation type="journal article" date="2020" name="Phytopathology">
        <title>Genome Sequence Resources of Colletotrichum truncatum, C. plurivorum, C. musicola, and C. sojae: Four Species Pathogenic to Soybean (Glycine max).</title>
        <authorList>
            <person name="Rogerio F."/>
            <person name="Boufleur T.R."/>
            <person name="Ciampi-Guillardi M."/>
            <person name="Sukno S.A."/>
            <person name="Thon M.R."/>
            <person name="Massola Junior N.S."/>
            <person name="Baroncelli R."/>
        </authorList>
    </citation>
    <scope>NUCLEOTIDE SEQUENCE [LARGE SCALE GENOMIC DNA]</scope>
    <source>
        <strain evidence="2 3">LFN0009</strain>
    </source>
</reference>
<comment type="caution">
    <text evidence="2">The sequence shown here is derived from an EMBL/GenBank/DDBJ whole genome shotgun (WGS) entry which is preliminary data.</text>
</comment>
<proteinExistence type="predicted"/>
<name>A0A8H6JTA3_9PEZI</name>
<protein>
    <submittedName>
        <fullName evidence="2">Uncharacterized protein</fullName>
    </submittedName>
</protein>
<sequence>MRDRIPIRHTFINAHSSSRPQRDGPPSLLFGPAATTSGNPSTMHQQHNTNNTNNTTPTTPTTPLPPPLRERSRHPPQEQANMLFLAKDDSCIPAPT</sequence>
<feature type="compositionally biased region" description="Low complexity" evidence="1">
    <location>
        <begin position="48"/>
        <end position="59"/>
    </location>
</feature>
<keyword evidence="3" id="KW-1185">Reference proteome</keyword>
<feature type="compositionally biased region" description="Polar residues" evidence="1">
    <location>
        <begin position="34"/>
        <end position="47"/>
    </location>
</feature>
<feature type="region of interest" description="Disordered" evidence="1">
    <location>
        <begin position="1"/>
        <end position="96"/>
    </location>
</feature>
<dbReference type="EMBL" id="WIGN01000012">
    <property type="protein sequence ID" value="KAF6818939.1"/>
    <property type="molecule type" value="Genomic_DNA"/>
</dbReference>
<evidence type="ECO:0000313" key="2">
    <source>
        <dbReference type="EMBL" id="KAF6818939.1"/>
    </source>
</evidence>
<gene>
    <name evidence="2" type="ORF">CSOJ01_01596</name>
</gene>
<evidence type="ECO:0000256" key="1">
    <source>
        <dbReference type="SAM" id="MobiDB-lite"/>
    </source>
</evidence>
<accession>A0A8H6JTA3</accession>
<organism evidence="2 3">
    <name type="scientific">Colletotrichum sojae</name>
    <dbReference type="NCBI Taxonomy" id="2175907"/>
    <lineage>
        <taxon>Eukaryota</taxon>
        <taxon>Fungi</taxon>
        <taxon>Dikarya</taxon>
        <taxon>Ascomycota</taxon>
        <taxon>Pezizomycotina</taxon>
        <taxon>Sordariomycetes</taxon>
        <taxon>Hypocreomycetidae</taxon>
        <taxon>Glomerellales</taxon>
        <taxon>Glomerellaceae</taxon>
        <taxon>Colletotrichum</taxon>
        <taxon>Colletotrichum orchidearum species complex</taxon>
    </lineage>
</organism>
<dbReference type="Proteomes" id="UP000652219">
    <property type="component" value="Unassembled WGS sequence"/>
</dbReference>
<dbReference type="AlphaFoldDB" id="A0A8H6JTA3"/>
<evidence type="ECO:0000313" key="3">
    <source>
        <dbReference type="Proteomes" id="UP000652219"/>
    </source>
</evidence>